<evidence type="ECO:0000256" key="2">
    <source>
        <dbReference type="SAM" id="SignalP"/>
    </source>
</evidence>
<sequence length="826" mass="90353">MNQRIAVLLLGTAVLLYSSGGRFASIAQVSTPPASTSGSQSNSSTVPQPPAAASPAPSSVAPLPAQDQPPTQAQAQPQPEVDESALRYFAQQGDTKRLEAEIARLRALYPNWTPPADPLAVPVQRDAKLDAMWKLYSENKIAEVRKAISDRQAEEPGWEVPADLLDRLAVAEARERIINASDLKQYDTVIRQASTTPSLLTCGDLDVLWRVAEAFGKTDRASRALDAYRYVLQSCGDEGPQRLATVQKALAVLPRDEFNQLLALEKKSPQGVGEFDSIRDDLARQSVGKGGEDPKAEVAQADLDRVQELAQDKKQPSDALLLGWYNIVRDKPQDAERWFTQARQAEDSAQASQGLALAQIALGKSPDAEDVLYKWRDENEDTQKTYMAAVANMLAIVPPLELAPDRLARIAAEVGKVRDAAAAQQFGWYADALNQFPTAQQWFETALGWKPGDEPSAYGLTLMFWKLNNKQGVTQMQRLWAGRSDRIATVGQPQPQQGQPAQSAIPRQFGPQGATQQPQPQQQRVQPQYAPQPQQYTPQQQQSTGSADQRTDAIPSVPQRYAQAAPEPDPSRYGTTLAAYSEIQPATPAYNRVQQFAQVQTAPEQETVPQRAERAPRITADESAPARPATREEVVVAQNNTSTGSRVSARGCSNTVDPNLLSPRAALQRGWCLLNLKRPLEAGEAFERGLMTRNAKDKEDAAYGQSLAYMQAGLINKAALSASKSRQSQQRSTELQIALLAARANDAFQAKRYNETLIALDERSRLMPEDVGLMALRGYALLGLNRFNDAEQIFGAAAASGSENARRGLLLVRERRAERGAGQLPR</sequence>
<feature type="signal peptide" evidence="2">
    <location>
        <begin position="1"/>
        <end position="24"/>
    </location>
</feature>
<gene>
    <name evidence="3" type="ORF">NGM99_14450</name>
</gene>
<dbReference type="EMBL" id="JAMXQS010000007">
    <property type="protein sequence ID" value="MCO6050981.1"/>
    <property type="molecule type" value="Genomic_DNA"/>
</dbReference>
<feature type="compositionally biased region" description="Basic and acidic residues" evidence="1">
    <location>
        <begin position="611"/>
        <end position="620"/>
    </location>
</feature>
<dbReference type="PANTHER" id="PTHR48125">
    <property type="entry name" value="LP07818P1"/>
    <property type="match status" value="1"/>
</dbReference>
<proteinExistence type="predicted"/>
<reference evidence="3 4" key="1">
    <citation type="submission" date="2022-06" db="EMBL/GenBank/DDBJ databases">
        <title>Mesorhizobium sp. strain RP14 Genome sequencing and assembly.</title>
        <authorList>
            <person name="Kim I."/>
        </authorList>
    </citation>
    <scope>NUCLEOTIDE SEQUENCE [LARGE SCALE GENOMIC DNA]</scope>
    <source>
        <strain evidence="4">RP14(2022)</strain>
    </source>
</reference>
<dbReference type="SUPFAM" id="SSF48452">
    <property type="entry name" value="TPR-like"/>
    <property type="match status" value="1"/>
</dbReference>
<evidence type="ECO:0000313" key="3">
    <source>
        <dbReference type="EMBL" id="MCO6050981.1"/>
    </source>
</evidence>
<dbReference type="Proteomes" id="UP001205906">
    <property type="component" value="Unassembled WGS sequence"/>
</dbReference>
<dbReference type="PANTHER" id="PTHR48125:SF16">
    <property type="entry name" value="UBZ4-TYPE DOMAIN-CONTAINING PROTEIN"/>
    <property type="match status" value="1"/>
</dbReference>
<evidence type="ECO:0000256" key="1">
    <source>
        <dbReference type="SAM" id="MobiDB-lite"/>
    </source>
</evidence>
<dbReference type="InterPro" id="IPR011990">
    <property type="entry name" value="TPR-like_helical_dom_sf"/>
</dbReference>
<name>A0ABT1C819_9HYPH</name>
<organism evidence="3 4">
    <name type="scientific">Mesorhizobium liriopis</name>
    <dbReference type="NCBI Taxonomy" id="2953882"/>
    <lineage>
        <taxon>Bacteria</taxon>
        <taxon>Pseudomonadati</taxon>
        <taxon>Pseudomonadota</taxon>
        <taxon>Alphaproteobacteria</taxon>
        <taxon>Hyphomicrobiales</taxon>
        <taxon>Phyllobacteriaceae</taxon>
        <taxon>Mesorhizobium</taxon>
    </lineage>
</organism>
<feature type="compositionally biased region" description="Low complexity" evidence="1">
    <location>
        <begin position="35"/>
        <end position="46"/>
    </location>
</feature>
<dbReference type="Gene3D" id="1.25.40.10">
    <property type="entry name" value="Tetratricopeptide repeat domain"/>
    <property type="match status" value="2"/>
</dbReference>
<evidence type="ECO:0000313" key="4">
    <source>
        <dbReference type="Proteomes" id="UP001205906"/>
    </source>
</evidence>
<feature type="chain" id="PRO_5047529291" evidence="2">
    <location>
        <begin position="25"/>
        <end position="826"/>
    </location>
</feature>
<protein>
    <submittedName>
        <fullName evidence="3">Cellulose synthase</fullName>
    </submittedName>
</protein>
<accession>A0ABT1C819</accession>
<feature type="region of interest" description="Disordered" evidence="1">
    <location>
        <begin position="490"/>
        <end position="551"/>
    </location>
</feature>
<keyword evidence="4" id="KW-1185">Reference proteome</keyword>
<feature type="region of interest" description="Disordered" evidence="1">
    <location>
        <begin position="29"/>
        <end position="81"/>
    </location>
</feature>
<feature type="compositionally biased region" description="Low complexity" evidence="1">
    <location>
        <begin position="491"/>
        <end position="542"/>
    </location>
</feature>
<keyword evidence="2" id="KW-0732">Signal</keyword>
<feature type="region of interest" description="Disordered" evidence="1">
    <location>
        <begin position="600"/>
        <end position="631"/>
    </location>
</feature>
<comment type="caution">
    <text evidence="3">The sequence shown here is derived from an EMBL/GenBank/DDBJ whole genome shotgun (WGS) entry which is preliminary data.</text>
</comment>
<dbReference type="RefSeq" id="WP_252820122.1">
    <property type="nucleotide sequence ID" value="NZ_JAMXQS010000007.1"/>
</dbReference>
<feature type="compositionally biased region" description="Low complexity" evidence="1">
    <location>
        <begin position="53"/>
        <end position="79"/>
    </location>
</feature>